<evidence type="ECO:0000256" key="5">
    <source>
        <dbReference type="PIRSR" id="PIRSR005700-1"/>
    </source>
</evidence>
<evidence type="ECO:0000313" key="7">
    <source>
        <dbReference type="EMBL" id="CAA6808068.1"/>
    </source>
</evidence>
<sequence>MKQFILPLALIIAGHSASAQYKITSKHDVECTEIKNQERTGTCWSFATSSFLESEVKRTKKIDIDLSEMFSVRATYMNKAQNYILRQGKANYSEGSLSHDVINAVERVGLVPESVFSGKSEGVEVHNHSEMVSATKGMLDGLQKRKTLSPRWKVAMGAILDIYMGNAPETFQYDGKEYSPKSFAKFLGIKGSDYISLTSYTHHPFYRSFVLEIPDNYSNGSYQNVPMAELEKAVDNAIKNGFSVAWDGDVSEATFNHKEGLAILPKDAKRENLWSKPDVELTVTQELRQSTFESKSTTDDHLMHLVGIAYDNKGTKYYKIKNSWGASNTFEGYLYMSQAYFQLKTVGILLHKQAIPKDISKKFQ</sequence>
<dbReference type="PANTHER" id="PTHR10363:SF2">
    <property type="entry name" value="BLEOMYCIN HYDROLASE"/>
    <property type="match status" value="1"/>
</dbReference>
<evidence type="ECO:0000256" key="3">
    <source>
        <dbReference type="ARBA" id="ARBA00022807"/>
    </source>
</evidence>
<name>A0A6S6SXZ1_9BACT</name>
<dbReference type="GO" id="GO:0005737">
    <property type="term" value="C:cytoplasm"/>
    <property type="evidence" value="ECO:0007669"/>
    <property type="project" value="TreeGrafter"/>
</dbReference>
<keyword evidence="3 4" id="KW-0788">Thiol protease</keyword>
<evidence type="ECO:0000256" key="2">
    <source>
        <dbReference type="ARBA" id="ARBA00022801"/>
    </source>
</evidence>
<dbReference type="GO" id="GO:0009636">
    <property type="term" value="P:response to toxic substance"/>
    <property type="evidence" value="ECO:0007669"/>
    <property type="project" value="TreeGrafter"/>
</dbReference>
<dbReference type="Pfam" id="PF00112">
    <property type="entry name" value="Peptidase_C1"/>
    <property type="match status" value="1"/>
</dbReference>
<dbReference type="InterPro" id="IPR000668">
    <property type="entry name" value="Peptidase_C1A_C"/>
</dbReference>
<comment type="similarity">
    <text evidence="4">Belongs to the peptidase C1 family.</text>
</comment>
<dbReference type="EMBL" id="CACVAQ010000139">
    <property type="protein sequence ID" value="CAA6808068.1"/>
    <property type="molecule type" value="Genomic_DNA"/>
</dbReference>
<keyword evidence="1 4" id="KW-0645">Protease</keyword>
<dbReference type="SUPFAM" id="SSF54001">
    <property type="entry name" value="Cysteine proteinases"/>
    <property type="match status" value="1"/>
</dbReference>
<keyword evidence="2 4" id="KW-0378">Hydrolase</keyword>
<dbReference type="InterPro" id="IPR000169">
    <property type="entry name" value="Pept_cys_AS"/>
</dbReference>
<feature type="active site" evidence="5">
    <location>
        <position position="43"/>
    </location>
</feature>
<dbReference type="AlphaFoldDB" id="A0A6S6SXZ1"/>
<dbReference type="Pfam" id="PF03051">
    <property type="entry name" value="Peptidase_C1_2"/>
    <property type="match status" value="1"/>
</dbReference>
<dbReference type="PANTHER" id="PTHR10363">
    <property type="entry name" value="BLEOMYCIN HYDROLASE"/>
    <property type="match status" value="1"/>
</dbReference>
<dbReference type="InterPro" id="IPR038765">
    <property type="entry name" value="Papain-like_cys_pep_sf"/>
</dbReference>
<keyword evidence="4 7" id="KW-0031">Aminopeptidase</keyword>
<evidence type="ECO:0000256" key="1">
    <source>
        <dbReference type="ARBA" id="ARBA00022670"/>
    </source>
</evidence>
<reference evidence="7" key="1">
    <citation type="submission" date="2020-01" db="EMBL/GenBank/DDBJ databases">
        <authorList>
            <person name="Meier V. D."/>
            <person name="Meier V D."/>
        </authorList>
    </citation>
    <scope>NUCLEOTIDE SEQUENCE</scope>
    <source>
        <strain evidence="7">HLG_WM_MAG_10</strain>
    </source>
</reference>
<accession>A0A6S6SXZ1</accession>
<dbReference type="GO" id="GO:0043418">
    <property type="term" value="P:homocysteine catabolic process"/>
    <property type="evidence" value="ECO:0007669"/>
    <property type="project" value="TreeGrafter"/>
</dbReference>
<dbReference type="PIRSF" id="PIRSF005700">
    <property type="entry name" value="PepC"/>
    <property type="match status" value="1"/>
</dbReference>
<dbReference type="PROSITE" id="PS00139">
    <property type="entry name" value="THIOL_PROTEASE_CYS"/>
    <property type="match status" value="1"/>
</dbReference>
<evidence type="ECO:0000256" key="4">
    <source>
        <dbReference type="PIRNR" id="PIRNR005700"/>
    </source>
</evidence>
<protein>
    <recommendedName>
        <fullName evidence="4">Aminopeptidase</fullName>
    </recommendedName>
</protein>
<feature type="domain" description="Peptidase C1A papain C-terminal" evidence="6">
    <location>
        <begin position="28"/>
        <end position="70"/>
    </location>
</feature>
<organism evidence="7">
    <name type="scientific">uncultured Aureispira sp</name>
    <dbReference type="NCBI Taxonomy" id="1331704"/>
    <lineage>
        <taxon>Bacteria</taxon>
        <taxon>Pseudomonadati</taxon>
        <taxon>Bacteroidota</taxon>
        <taxon>Saprospiria</taxon>
        <taxon>Saprospirales</taxon>
        <taxon>Saprospiraceae</taxon>
        <taxon>Aureispira</taxon>
        <taxon>environmental samples</taxon>
    </lineage>
</organism>
<dbReference type="Gene3D" id="3.90.70.10">
    <property type="entry name" value="Cysteine proteinases"/>
    <property type="match status" value="1"/>
</dbReference>
<dbReference type="GO" id="GO:0070005">
    <property type="term" value="F:cysteine-type aminopeptidase activity"/>
    <property type="evidence" value="ECO:0007669"/>
    <property type="project" value="InterPro"/>
</dbReference>
<dbReference type="InterPro" id="IPR004134">
    <property type="entry name" value="Peptidase_C1B"/>
</dbReference>
<dbReference type="GO" id="GO:0006508">
    <property type="term" value="P:proteolysis"/>
    <property type="evidence" value="ECO:0007669"/>
    <property type="project" value="UniProtKB-KW"/>
</dbReference>
<feature type="active site" evidence="5">
    <location>
        <position position="301"/>
    </location>
</feature>
<feature type="active site" evidence="5">
    <location>
        <position position="322"/>
    </location>
</feature>
<gene>
    <name evidence="7" type="ORF">HELGO_WM13380</name>
</gene>
<evidence type="ECO:0000259" key="6">
    <source>
        <dbReference type="Pfam" id="PF00112"/>
    </source>
</evidence>
<proteinExistence type="inferred from homology"/>